<reference evidence="5 6" key="1">
    <citation type="journal article" date="2019" name="ACS Chem. Biol.">
        <title>Identification and Mobilization of a Cryptic Antibiotic Biosynthesis Gene Locus from a Human-Pathogenic Nocardia Isolate.</title>
        <authorList>
            <person name="Herisse M."/>
            <person name="Ishida K."/>
            <person name="Porter J.L."/>
            <person name="Howden B."/>
            <person name="Hertweck C."/>
            <person name="Stinear T.P."/>
            <person name="Pidot S.J."/>
        </authorList>
    </citation>
    <scope>NUCLEOTIDE SEQUENCE [LARGE SCALE GENOMIC DNA]</scope>
    <source>
        <strain evidence="5 6">AUSMDU00012717</strain>
    </source>
</reference>
<gene>
    <name evidence="5" type="ORF">F5544_13310</name>
</gene>
<accession>A0A6G9YBF0</accession>
<evidence type="ECO:0000313" key="6">
    <source>
        <dbReference type="Proteomes" id="UP000503540"/>
    </source>
</evidence>
<dbReference type="EMBL" id="CP046172">
    <property type="protein sequence ID" value="QIS10551.1"/>
    <property type="molecule type" value="Genomic_DNA"/>
</dbReference>
<dbReference type="SMART" id="SM00418">
    <property type="entry name" value="HTH_ARSR"/>
    <property type="match status" value="1"/>
</dbReference>
<dbReference type="CDD" id="cd00090">
    <property type="entry name" value="HTH_ARSR"/>
    <property type="match status" value="1"/>
</dbReference>
<keyword evidence="3" id="KW-0804">Transcription</keyword>
<dbReference type="SUPFAM" id="SSF46785">
    <property type="entry name" value="Winged helix' DNA-binding domain"/>
    <property type="match status" value="1"/>
</dbReference>
<dbReference type="InterPro" id="IPR036390">
    <property type="entry name" value="WH_DNA-bd_sf"/>
</dbReference>
<dbReference type="PROSITE" id="PS50987">
    <property type="entry name" value="HTH_ARSR_2"/>
    <property type="match status" value="1"/>
</dbReference>
<dbReference type="Pfam" id="PF19361">
    <property type="entry name" value="DUF5937"/>
    <property type="match status" value="1"/>
</dbReference>
<evidence type="ECO:0000313" key="5">
    <source>
        <dbReference type="EMBL" id="QIS10551.1"/>
    </source>
</evidence>
<name>A0A6G9YBF0_9NOCA</name>
<organism evidence="5 6">
    <name type="scientific">Nocardia arthritidis</name>
    <dbReference type="NCBI Taxonomy" id="228602"/>
    <lineage>
        <taxon>Bacteria</taxon>
        <taxon>Bacillati</taxon>
        <taxon>Actinomycetota</taxon>
        <taxon>Actinomycetes</taxon>
        <taxon>Mycobacteriales</taxon>
        <taxon>Nocardiaceae</taxon>
        <taxon>Nocardia</taxon>
    </lineage>
</organism>
<evidence type="ECO:0000259" key="4">
    <source>
        <dbReference type="PROSITE" id="PS50987"/>
    </source>
</evidence>
<dbReference type="InterPro" id="IPR045981">
    <property type="entry name" value="DUF5937"/>
</dbReference>
<dbReference type="RefSeq" id="WP_167473511.1">
    <property type="nucleotide sequence ID" value="NZ_CP046172.1"/>
</dbReference>
<evidence type="ECO:0000256" key="3">
    <source>
        <dbReference type="ARBA" id="ARBA00023163"/>
    </source>
</evidence>
<sequence length="320" mass="35233">MLRIQCTADDLLRVTIAGQPLPFAEAAIAMAMIQRRDAHPVFAPWRQRVLRGLPSQARPLLQLVSPRGAGPDFLEPPSVDFDEGIDRIMSTPLATVRAELRWMCAIDRPVTPWVRLLAERDRDAWRELEQALKSGYRAVLAERWPRLRTAFNAETAWRTRVLARDGLHAVLSGLVPSIRWRDSTTLEADSPNDSTITLTGRGIILYPTLLWAGHLLAGQHPDGRLLLFYPAATPLPLLDAPAPAEPITALLGTTRARALRALVHQRTTSELARDLDVTVPVASLQAKTLREAGLVISQRDGKAVLHQCTPLGLDLLTAGA</sequence>
<dbReference type="InterPro" id="IPR036388">
    <property type="entry name" value="WH-like_DNA-bd_sf"/>
</dbReference>
<dbReference type="Gene3D" id="1.10.10.10">
    <property type="entry name" value="Winged helix-like DNA-binding domain superfamily/Winged helix DNA-binding domain"/>
    <property type="match status" value="1"/>
</dbReference>
<evidence type="ECO:0000256" key="2">
    <source>
        <dbReference type="ARBA" id="ARBA00023125"/>
    </source>
</evidence>
<evidence type="ECO:0000256" key="1">
    <source>
        <dbReference type="ARBA" id="ARBA00023015"/>
    </source>
</evidence>
<proteinExistence type="predicted"/>
<dbReference type="Proteomes" id="UP000503540">
    <property type="component" value="Chromosome"/>
</dbReference>
<dbReference type="GO" id="GO:0003700">
    <property type="term" value="F:DNA-binding transcription factor activity"/>
    <property type="evidence" value="ECO:0007669"/>
    <property type="project" value="InterPro"/>
</dbReference>
<dbReference type="AlphaFoldDB" id="A0A6G9YBF0"/>
<keyword evidence="2" id="KW-0238">DNA-binding</keyword>
<protein>
    <submittedName>
        <fullName evidence="5">Transcriptional regulator</fullName>
    </submittedName>
</protein>
<dbReference type="PANTHER" id="PTHR43132:SF8">
    <property type="entry name" value="HTH-TYPE TRANSCRIPTIONAL REGULATOR KMTR"/>
    <property type="match status" value="1"/>
</dbReference>
<feature type="domain" description="HTH arsR-type" evidence="4">
    <location>
        <begin position="235"/>
        <end position="320"/>
    </location>
</feature>
<keyword evidence="1" id="KW-0805">Transcription regulation</keyword>
<dbReference type="KEGG" id="nah:F5544_13310"/>
<dbReference type="InterPro" id="IPR051011">
    <property type="entry name" value="Metal_resp_trans_reg"/>
</dbReference>
<dbReference type="GO" id="GO:0003677">
    <property type="term" value="F:DNA binding"/>
    <property type="evidence" value="ECO:0007669"/>
    <property type="project" value="UniProtKB-KW"/>
</dbReference>
<dbReference type="InterPro" id="IPR011991">
    <property type="entry name" value="ArsR-like_HTH"/>
</dbReference>
<dbReference type="PANTHER" id="PTHR43132">
    <property type="entry name" value="ARSENICAL RESISTANCE OPERON REPRESSOR ARSR-RELATED"/>
    <property type="match status" value="1"/>
</dbReference>
<dbReference type="InterPro" id="IPR001845">
    <property type="entry name" value="HTH_ArsR_DNA-bd_dom"/>
</dbReference>
<keyword evidence="6" id="KW-1185">Reference proteome</keyword>